<evidence type="ECO:0000313" key="2">
    <source>
        <dbReference type="EMBL" id="VDS03533.1"/>
    </source>
</evidence>
<gene>
    <name evidence="2" type="ORF">DEVEQU_00656</name>
</gene>
<keyword evidence="1" id="KW-0732">Signal</keyword>
<accession>A0A3S4DNK4</accession>
<organism evidence="2 3">
    <name type="scientific">Devosia equisanguinis</name>
    <dbReference type="NCBI Taxonomy" id="2490941"/>
    <lineage>
        <taxon>Bacteria</taxon>
        <taxon>Pseudomonadati</taxon>
        <taxon>Pseudomonadota</taxon>
        <taxon>Alphaproteobacteria</taxon>
        <taxon>Hyphomicrobiales</taxon>
        <taxon>Devosiaceae</taxon>
        <taxon>Devosia</taxon>
    </lineage>
</organism>
<sequence>MTPAIRPALALVFLAASVVSTHADWEGTQWGMSPEAALSVMEGAQAHQPAASEIFEFDGAKYDPLVITEHSIGGIAGEAALLFDSDKALQFVAFSPTDLTQCDALAQELAAIHGSTEPSGFGSTAIYNWDDGVNVVRLTNSVDIGICNLTWGSH</sequence>
<evidence type="ECO:0008006" key="4">
    <source>
        <dbReference type="Google" id="ProtNLM"/>
    </source>
</evidence>
<dbReference type="AlphaFoldDB" id="A0A3S4DNK4"/>
<proteinExistence type="predicted"/>
<evidence type="ECO:0000313" key="3">
    <source>
        <dbReference type="Proteomes" id="UP000268844"/>
    </source>
</evidence>
<dbReference type="OrthoDB" id="7582035at2"/>
<feature type="signal peptide" evidence="1">
    <location>
        <begin position="1"/>
        <end position="23"/>
    </location>
</feature>
<keyword evidence="3" id="KW-1185">Reference proteome</keyword>
<dbReference type="RefSeq" id="WP_126149129.1">
    <property type="nucleotide sequence ID" value="NZ_JBHTMH010000001.1"/>
</dbReference>
<protein>
    <recommendedName>
        <fullName evidence="4">Lipoprotein</fullName>
    </recommendedName>
</protein>
<name>A0A3S4DNK4_9HYPH</name>
<evidence type="ECO:0000256" key="1">
    <source>
        <dbReference type="SAM" id="SignalP"/>
    </source>
</evidence>
<reference evidence="2 3" key="1">
    <citation type="submission" date="2018-12" db="EMBL/GenBank/DDBJ databases">
        <authorList>
            <person name="Criscuolo A."/>
        </authorList>
    </citation>
    <scope>NUCLEOTIDE SEQUENCE [LARGE SCALE GENOMIC DNA]</scope>
    <source>
        <strain evidence="2">ACIP1116281</strain>
    </source>
</reference>
<dbReference type="EMBL" id="UZWD01000009">
    <property type="protein sequence ID" value="VDS03533.1"/>
    <property type="molecule type" value="Genomic_DNA"/>
</dbReference>
<feature type="chain" id="PRO_5018639711" description="Lipoprotein" evidence="1">
    <location>
        <begin position="24"/>
        <end position="154"/>
    </location>
</feature>
<dbReference type="Proteomes" id="UP000268844">
    <property type="component" value="Unassembled WGS sequence"/>
</dbReference>